<gene>
    <name evidence="1" type="ORF">pLMA7_p00020</name>
</gene>
<proteinExistence type="predicted"/>
<name>A0A141AXJ9_9MICC</name>
<dbReference type="RefSeq" id="WP_069941839.1">
    <property type="nucleotide sequence ID" value="NZ_KJ599675.1"/>
</dbReference>
<evidence type="ECO:0000313" key="1">
    <source>
        <dbReference type="EMBL" id="AKA20835.1"/>
    </source>
</evidence>
<dbReference type="InterPro" id="IPR025447">
    <property type="entry name" value="DUF4192"/>
</dbReference>
<accession>A0A141AXJ9</accession>
<dbReference type="EMBL" id="KJ599675">
    <property type="protein sequence ID" value="AKA20835.1"/>
    <property type="molecule type" value="Genomic_DNA"/>
</dbReference>
<reference evidence="1" key="1">
    <citation type="submission" date="2014-03" db="EMBL/GenBank/DDBJ databases">
        <authorList>
            <person name="Saikia M."/>
            <person name="Chaudhari Y."/>
            <person name="Khan M."/>
            <person name="Devi D."/>
        </authorList>
    </citation>
    <scope>NUCLEOTIDE SEQUENCE</scope>
    <source>
        <strain evidence="1">A7</strain>
        <plasmid evidence="1">pLMA7</plasmid>
    </source>
</reference>
<protein>
    <recommendedName>
        <fullName evidence="2">DUF4192 domain-containing protein</fullName>
    </recommendedName>
</protein>
<geneLocation type="plasmid" evidence="1">
    <name>pLMA7</name>
</geneLocation>
<evidence type="ECO:0008006" key="2">
    <source>
        <dbReference type="Google" id="ProtNLM"/>
    </source>
</evidence>
<sequence>MDALTARTPLDLTDYAAAALPSTPADSVVAIGLKGSRLGPVMRLDDVAAPATMAGVIAASMRRANCTRVFLIGYGPEDRALRWLELESILTGHGLSVEGLIHVDGRMCTNLGTGEAVAYAPGTSTLGLHLALLDGARSEYPTATPSESDALTEAVAAHAATLTDMHADAPALIEGINRLLKDQNDAGAAAVVLATLNHRDPEYLIAALVACTAPIRLEAVDFARGEFPHGLRWKASVEAETVLNAAVALGPGHACAGALAVLAYVAWIRGAGAVADGRLNLAERCAPHHPHVRAVRRMTRATPVAVVATDPAWAWGKHTRAAEGR</sequence>
<keyword evidence="1" id="KW-0614">Plasmid</keyword>
<organism evidence="1">
    <name type="scientific">Micrococcus sp. A7</name>
    <dbReference type="NCBI Taxonomy" id="376418"/>
    <lineage>
        <taxon>Bacteria</taxon>
        <taxon>Bacillati</taxon>
        <taxon>Actinomycetota</taxon>
        <taxon>Actinomycetes</taxon>
        <taxon>Micrococcales</taxon>
        <taxon>Micrococcaceae</taxon>
        <taxon>Micrococcus</taxon>
    </lineage>
</organism>
<dbReference type="Pfam" id="PF13830">
    <property type="entry name" value="DUF4192"/>
    <property type="match status" value="1"/>
</dbReference>
<dbReference type="AlphaFoldDB" id="A0A141AXJ9"/>